<proteinExistence type="predicted"/>
<name>A0A7C9JVW7_9PROT</name>
<gene>
    <name evidence="2" type="ORF">GZ085_03630</name>
</gene>
<accession>A0A7C9JVW7</accession>
<sequence length="65" mass="7202">MAEKSNLKAALAVFWSFLGVRKRRDYDSDAQDLTPAQVVIAGLIGGVTFILTMLLVVYLVLKFVK</sequence>
<reference evidence="2 3" key="1">
    <citation type="submission" date="2019-09" db="EMBL/GenBank/DDBJ databases">
        <title>H2 Metabolism Revealed by Metagenomic Analysis in Subglacial Sediment of East Antarctica.</title>
        <authorList>
            <person name="Yang Z."/>
            <person name="Zhang Y."/>
            <person name="Lv Y."/>
            <person name="Yan W."/>
            <person name="Xiao X."/>
            <person name="Sun B."/>
            <person name="Ma H."/>
        </authorList>
    </citation>
    <scope>NUCLEOTIDE SEQUENCE [LARGE SCALE GENOMIC DNA]</scope>
    <source>
        <strain evidence="2">Bin2_2</strain>
    </source>
</reference>
<keyword evidence="1" id="KW-0812">Transmembrane</keyword>
<organism evidence="2 3">
    <name type="scientific">Sulfuriferula multivorans</name>
    <dbReference type="NCBI Taxonomy" id="1559896"/>
    <lineage>
        <taxon>Bacteria</taxon>
        <taxon>Pseudomonadati</taxon>
        <taxon>Pseudomonadota</taxon>
        <taxon>Betaproteobacteria</taxon>
        <taxon>Nitrosomonadales</taxon>
        <taxon>Sulfuricellaceae</taxon>
        <taxon>Sulfuriferula</taxon>
    </lineage>
</organism>
<dbReference type="Proteomes" id="UP000483432">
    <property type="component" value="Unassembled WGS sequence"/>
</dbReference>
<comment type="caution">
    <text evidence="2">The sequence shown here is derived from an EMBL/GenBank/DDBJ whole genome shotgun (WGS) entry which is preliminary data.</text>
</comment>
<keyword evidence="1" id="KW-0472">Membrane</keyword>
<evidence type="ECO:0000313" key="3">
    <source>
        <dbReference type="Proteomes" id="UP000483432"/>
    </source>
</evidence>
<protein>
    <submittedName>
        <fullName evidence="2">DUF2970 domain-containing protein</fullName>
    </submittedName>
</protein>
<dbReference type="InterPro" id="IPR021344">
    <property type="entry name" value="DUF2970"/>
</dbReference>
<evidence type="ECO:0000256" key="1">
    <source>
        <dbReference type="SAM" id="Phobius"/>
    </source>
</evidence>
<keyword evidence="1" id="KW-1133">Transmembrane helix</keyword>
<dbReference type="Pfam" id="PF11174">
    <property type="entry name" value="DUF2970"/>
    <property type="match status" value="1"/>
</dbReference>
<dbReference type="AlphaFoldDB" id="A0A7C9JVW7"/>
<evidence type="ECO:0000313" key="2">
    <source>
        <dbReference type="EMBL" id="NDP47477.1"/>
    </source>
</evidence>
<dbReference type="EMBL" id="JAAFGW010000034">
    <property type="protein sequence ID" value="NDP47477.1"/>
    <property type="molecule type" value="Genomic_DNA"/>
</dbReference>
<feature type="transmembrane region" description="Helical" evidence="1">
    <location>
        <begin position="38"/>
        <end position="61"/>
    </location>
</feature>